<comment type="similarity">
    <text evidence="2">Belongs to the UPF0718 family.</text>
</comment>
<dbReference type="Pfam" id="PF03773">
    <property type="entry name" value="ArsP_1"/>
    <property type="match status" value="1"/>
</dbReference>
<feature type="transmembrane region" description="Helical" evidence="7">
    <location>
        <begin position="215"/>
        <end position="231"/>
    </location>
</feature>
<feature type="transmembrane region" description="Helical" evidence="7">
    <location>
        <begin position="123"/>
        <end position="145"/>
    </location>
</feature>
<dbReference type="AlphaFoldDB" id="A0A4T2GJ67"/>
<keyword evidence="3" id="KW-1003">Cell membrane</keyword>
<keyword evidence="6 7" id="KW-0472">Membrane</keyword>
<accession>A0A4T2GJ67</accession>
<gene>
    <name evidence="8" type="ORF">FAJ39_09200</name>
</gene>
<comment type="subcellular location">
    <subcellularLocation>
        <location evidence="1">Cell membrane</location>
        <topology evidence="1">Multi-pass membrane protein</topology>
    </subcellularLocation>
</comment>
<evidence type="ECO:0000256" key="2">
    <source>
        <dbReference type="ARBA" id="ARBA00006386"/>
    </source>
</evidence>
<dbReference type="OrthoDB" id="9810876at2"/>
<dbReference type="InterPro" id="IPR005524">
    <property type="entry name" value="DUF318"/>
</dbReference>
<proteinExistence type="inferred from homology"/>
<dbReference type="EMBL" id="SSXO01000006">
    <property type="protein sequence ID" value="TIH98611.1"/>
    <property type="molecule type" value="Genomic_DNA"/>
</dbReference>
<feature type="transmembrane region" description="Helical" evidence="7">
    <location>
        <begin position="57"/>
        <end position="81"/>
    </location>
</feature>
<feature type="transmembrane region" description="Helical" evidence="7">
    <location>
        <begin position="274"/>
        <end position="298"/>
    </location>
</feature>
<protein>
    <submittedName>
        <fullName evidence="8">Permease</fullName>
    </submittedName>
</protein>
<feature type="transmembrane region" description="Helical" evidence="7">
    <location>
        <begin position="93"/>
        <end position="116"/>
    </location>
</feature>
<dbReference type="PANTHER" id="PTHR34184">
    <property type="entry name" value="UPF0718 PROTEIN YCGR"/>
    <property type="match status" value="1"/>
</dbReference>
<evidence type="ECO:0000256" key="5">
    <source>
        <dbReference type="ARBA" id="ARBA00022989"/>
    </source>
</evidence>
<organism evidence="8 9">
    <name type="scientific">Streptococcus suis</name>
    <dbReference type="NCBI Taxonomy" id="1307"/>
    <lineage>
        <taxon>Bacteria</taxon>
        <taxon>Bacillati</taxon>
        <taxon>Bacillota</taxon>
        <taxon>Bacilli</taxon>
        <taxon>Lactobacillales</taxon>
        <taxon>Streptococcaceae</taxon>
        <taxon>Streptococcus</taxon>
    </lineage>
</organism>
<keyword evidence="4 7" id="KW-0812">Transmembrane</keyword>
<reference evidence="8 9" key="1">
    <citation type="submission" date="2019-04" db="EMBL/GenBank/DDBJ databases">
        <title>Genome analysis of Streptococcus suis strain WUSS424.</title>
        <authorList>
            <person name="Chen H."/>
            <person name="Gao X."/>
            <person name="Wu Z."/>
        </authorList>
    </citation>
    <scope>NUCLEOTIDE SEQUENCE [LARGE SCALE GENOMIC DNA]</scope>
    <source>
        <strain evidence="8 9">WUSS424</strain>
    </source>
</reference>
<sequence>MFGFENLPTSILQAGAIFLSIIIEALPFVLIGSILSGFIEVFVSPDLVRRFLPKQPILAVIFGSFVGLIFPSCECGIVPIVNRLLEKKVPQYTAIPFLITAPVINPIVLFATFIAFGNSWIFLIYRALGSLLLAMVVGLILAYFVKEPILKRALEDNHQHSLETRSIWKKIGHALIHAIDEFFDTGRYLVFGCLFASLVQVYVPTALLTSIGHSPLTAILLMMVLAFLLSLCSEADAFIGASLLSSFGFAPVMAFLIIGPIVDVKNLLMMKSYFKSWFIGAYVGLVSLLVLVYCWVIGGLV</sequence>
<dbReference type="PANTHER" id="PTHR34184:SF4">
    <property type="entry name" value="UPF0718 PROTEIN YCGR"/>
    <property type="match status" value="1"/>
</dbReference>
<feature type="transmembrane region" description="Helical" evidence="7">
    <location>
        <begin position="12"/>
        <end position="36"/>
    </location>
</feature>
<name>A0A4T2GJ67_STRSU</name>
<evidence type="ECO:0000313" key="9">
    <source>
        <dbReference type="Proteomes" id="UP000305165"/>
    </source>
</evidence>
<evidence type="ECO:0000313" key="8">
    <source>
        <dbReference type="EMBL" id="TIH98611.1"/>
    </source>
</evidence>
<evidence type="ECO:0000256" key="1">
    <source>
        <dbReference type="ARBA" id="ARBA00004651"/>
    </source>
</evidence>
<comment type="caution">
    <text evidence="8">The sequence shown here is derived from an EMBL/GenBank/DDBJ whole genome shotgun (WGS) entry which is preliminary data.</text>
</comment>
<feature type="transmembrane region" description="Helical" evidence="7">
    <location>
        <begin position="237"/>
        <end position="262"/>
    </location>
</feature>
<dbReference type="Proteomes" id="UP000305165">
    <property type="component" value="Unassembled WGS sequence"/>
</dbReference>
<evidence type="ECO:0000256" key="6">
    <source>
        <dbReference type="ARBA" id="ARBA00023136"/>
    </source>
</evidence>
<dbReference type="InterPro" id="IPR052923">
    <property type="entry name" value="UPF0718"/>
</dbReference>
<keyword evidence="5 7" id="KW-1133">Transmembrane helix</keyword>
<dbReference type="GO" id="GO:0005886">
    <property type="term" value="C:plasma membrane"/>
    <property type="evidence" value="ECO:0007669"/>
    <property type="project" value="UniProtKB-SubCell"/>
</dbReference>
<evidence type="ECO:0000256" key="3">
    <source>
        <dbReference type="ARBA" id="ARBA00022475"/>
    </source>
</evidence>
<evidence type="ECO:0000256" key="4">
    <source>
        <dbReference type="ARBA" id="ARBA00022692"/>
    </source>
</evidence>
<evidence type="ECO:0000256" key="7">
    <source>
        <dbReference type="SAM" id="Phobius"/>
    </source>
</evidence>
<feature type="transmembrane region" description="Helical" evidence="7">
    <location>
        <begin position="188"/>
        <end position="208"/>
    </location>
</feature>